<dbReference type="Pfam" id="PF13609">
    <property type="entry name" value="Porin_4"/>
    <property type="match status" value="1"/>
</dbReference>
<name>A0A4R1EVL1_9GAMM</name>
<dbReference type="NCBIfam" id="NF033652">
    <property type="entry name" value="LbtU_sider_porin"/>
    <property type="match status" value="1"/>
</dbReference>
<dbReference type="SUPFAM" id="SSF56935">
    <property type="entry name" value="Porins"/>
    <property type="match status" value="1"/>
</dbReference>
<feature type="signal peptide" evidence="1">
    <location>
        <begin position="1"/>
        <end position="24"/>
    </location>
</feature>
<feature type="domain" description="Porin" evidence="2">
    <location>
        <begin position="24"/>
        <end position="273"/>
    </location>
</feature>
<keyword evidence="1" id="KW-0732">Signal</keyword>
<dbReference type="OrthoDB" id="5417572at2"/>
<dbReference type="AlphaFoldDB" id="A0A4R1EVL1"/>
<proteinExistence type="predicted"/>
<dbReference type="EMBL" id="SMFQ01000005">
    <property type="protein sequence ID" value="TCJ83168.1"/>
    <property type="molecule type" value="Genomic_DNA"/>
</dbReference>
<comment type="caution">
    <text evidence="3">The sequence shown here is derived from an EMBL/GenBank/DDBJ whole genome shotgun (WGS) entry which is preliminary data.</text>
</comment>
<dbReference type="Proteomes" id="UP000294887">
    <property type="component" value="Unassembled WGS sequence"/>
</dbReference>
<dbReference type="InterPro" id="IPR023614">
    <property type="entry name" value="Porin_dom_sf"/>
</dbReference>
<evidence type="ECO:0000313" key="3">
    <source>
        <dbReference type="EMBL" id="TCJ83168.1"/>
    </source>
</evidence>
<dbReference type="RefSeq" id="WP_131907647.1">
    <property type="nucleotide sequence ID" value="NZ_BAAAFU010000007.1"/>
</dbReference>
<sequence length="292" mass="31917">MKKKILSLVIAGLLPVSYSHTLYAETTISGSIEAEANFTEDEDDTGVTVEVGLDHKVSDKVDGHLLLKYEQDDEDDDVYVDEAVINLHPTDSMDIVVGRQYVPFGRFDTNMISDPITLDLGETREEAALITQKFGGFGASAYVFKDKADGANDKIDNYGVDFAYENEQFSAGVGYISDVADTTVEGINVHAKLSLGKASIIAEHMRLDDIAGVNPNASHLEFAFDLGNDKVIAATYQESSDASVLDLPKEVVGISYSMPVYKNTSVAAEYLNSTDYDDEDSDVINLKLTYEF</sequence>
<accession>A0A4R1EVL1</accession>
<evidence type="ECO:0000256" key="1">
    <source>
        <dbReference type="SAM" id="SignalP"/>
    </source>
</evidence>
<evidence type="ECO:0000259" key="2">
    <source>
        <dbReference type="Pfam" id="PF13609"/>
    </source>
</evidence>
<gene>
    <name evidence="3" type="ORF">EV695_3906</name>
</gene>
<keyword evidence="4" id="KW-1185">Reference proteome</keyword>
<dbReference type="Gene3D" id="2.40.160.10">
    <property type="entry name" value="Porin"/>
    <property type="match status" value="1"/>
</dbReference>
<dbReference type="InterPro" id="IPR033900">
    <property type="entry name" value="Gram_neg_porin_domain"/>
</dbReference>
<reference evidence="3 4" key="1">
    <citation type="submission" date="2019-03" db="EMBL/GenBank/DDBJ databases">
        <title>Genomic Encyclopedia of Type Strains, Phase IV (KMG-IV): sequencing the most valuable type-strain genomes for metagenomic binning, comparative biology and taxonomic classification.</title>
        <authorList>
            <person name="Goeker M."/>
        </authorList>
    </citation>
    <scope>NUCLEOTIDE SEQUENCE [LARGE SCALE GENOMIC DNA]</scope>
    <source>
        <strain evidence="3 4">DSM 24830</strain>
    </source>
</reference>
<dbReference type="GO" id="GO:0016020">
    <property type="term" value="C:membrane"/>
    <property type="evidence" value="ECO:0007669"/>
    <property type="project" value="InterPro"/>
</dbReference>
<organism evidence="3 4">
    <name type="scientific">Cocleimonas flava</name>
    <dbReference type="NCBI Taxonomy" id="634765"/>
    <lineage>
        <taxon>Bacteria</taxon>
        <taxon>Pseudomonadati</taxon>
        <taxon>Pseudomonadota</taxon>
        <taxon>Gammaproteobacteria</taxon>
        <taxon>Thiotrichales</taxon>
        <taxon>Thiotrichaceae</taxon>
        <taxon>Cocleimonas</taxon>
    </lineage>
</organism>
<dbReference type="GO" id="GO:0015288">
    <property type="term" value="F:porin activity"/>
    <property type="evidence" value="ECO:0007669"/>
    <property type="project" value="InterPro"/>
</dbReference>
<evidence type="ECO:0000313" key="4">
    <source>
        <dbReference type="Proteomes" id="UP000294887"/>
    </source>
</evidence>
<feature type="chain" id="PRO_5020839534" evidence="1">
    <location>
        <begin position="25"/>
        <end position="292"/>
    </location>
</feature>
<protein>
    <submittedName>
        <fullName evidence="3">Porin-like protein</fullName>
    </submittedName>
</protein>